<dbReference type="EMBL" id="VCKY01000282">
    <property type="protein sequence ID" value="TMR08591.1"/>
    <property type="molecule type" value="Genomic_DNA"/>
</dbReference>
<reference evidence="1 2" key="1">
    <citation type="submission" date="2019-05" db="EMBL/GenBank/DDBJ databases">
        <title>Draft genome sequence of Nonomuraea turkmeniaca DSM 43926.</title>
        <authorList>
            <person name="Saricaoglu S."/>
            <person name="Isik K."/>
        </authorList>
    </citation>
    <scope>NUCLEOTIDE SEQUENCE [LARGE SCALE GENOMIC DNA]</scope>
    <source>
        <strain evidence="1 2">DSM 43926</strain>
    </source>
</reference>
<evidence type="ECO:0000313" key="1">
    <source>
        <dbReference type="EMBL" id="TMR08591.1"/>
    </source>
</evidence>
<comment type="caution">
    <text evidence="1">The sequence shown here is derived from an EMBL/GenBank/DDBJ whole genome shotgun (WGS) entry which is preliminary data.</text>
</comment>
<dbReference type="PANTHER" id="PTHR43460:SF1">
    <property type="entry name" value="METHYLTRANSFERASE TYPE 11 DOMAIN-CONTAINING PROTEIN"/>
    <property type="match status" value="1"/>
</dbReference>
<gene>
    <name evidence="1" type="ORF">ETD86_47135</name>
</gene>
<keyword evidence="2" id="KW-1185">Reference proteome</keyword>
<organism evidence="1 2">
    <name type="scientific">Nonomuraea turkmeniaca</name>
    <dbReference type="NCBI Taxonomy" id="103838"/>
    <lineage>
        <taxon>Bacteria</taxon>
        <taxon>Bacillati</taxon>
        <taxon>Actinomycetota</taxon>
        <taxon>Actinomycetes</taxon>
        <taxon>Streptosporangiales</taxon>
        <taxon>Streptosporangiaceae</taxon>
        <taxon>Nonomuraea</taxon>
    </lineage>
</organism>
<dbReference type="OrthoDB" id="9795864at2"/>
<dbReference type="AlphaFoldDB" id="A0A5S4EY16"/>
<dbReference type="RefSeq" id="WP_138673142.1">
    <property type="nucleotide sequence ID" value="NZ_VCKY01000282.1"/>
</dbReference>
<dbReference type="Proteomes" id="UP000309128">
    <property type="component" value="Unassembled WGS sequence"/>
</dbReference>
<sequence length="62" mass="7076">MTTFHDIGALVLFLRMVPWQVPDFDVARYDGRLRALHSAMRQGRPLRATARRFALLATGPHT</sequence>
<protein>
    <submittedName>
        <fullName evidence="1">Uncharacterized protein</fullName>
    </submittedName>
</protein>
<dbReference type="PANTHER" id="PTHR43460">
    <property type="entry name" value="METHYLTRANSFERASE"/>
    <property type="match status" value="1"/>
</dbReference>
<proteinExistence type="predicted"/>
<evidence type="ECO:0000313" key="2">
    <source>
        <dbReference type="Proteomes" id="UP000309128"/>
    </source>
</evidence>
<name>A0A5S4EY16_9ACTN</name>
<dbReference type="InterPro" id="IPR052939">
    <property type="entry name" value="23S_rRNA_MeTrnsfrase_RlmA"/>
</dbReference>
<accession>A0A5S4EY16</accession>